<evidence type="ECO:0000313" key="2">
    <source>
        <dbReference type="EMBL" id="KAH1063991.1"/>
    </source>
</evidence>
<comment type="caution">
    <text evidence="2">The sequence shown here is derived from an EMBL/GenBank/DDBJ whole genome shotgun (WGS) entry which is preliminary data.</text>
</comment>
<proteinExistence type="predicted"/>
<dbReference type="AlphaFoldDB" id="A0A9D3UWY4"/>
<sequence length="51" mass="5989">MDSNLLQELVDLLKWIKSIGCKWIYTRKRNTDGKVETYKAILVAKGYTQKQ</sequence>
<dbReference type="Proteomes" id="UP000828251">
    <property type="component" value="Unassembled WGS sequence"/>
</dbReference>
<name>A0A9D3UWY4_9ROSI</name>
<feature type="domain" description="Reverse transcriptase Ty1/copia-type" evidence="1">
    <location>
        <begin position="8"/>
        <end position="50"/>
    </location>
</feature>
<dbReference type="EMBL" id="JAIQCV010000009">
    <property type="protein sequence ID" value="KAH1063991.1"/>
    <property type="molecule type" value="Genomic_DNA"/>
</dbReference>
<protein>
    <recommendedName>
        <fullName evidence="1">Reverse transcriptase Ty1/copia-type domain-containing protein</fullName>
    </recommendedName>
</protein>
<keyword evidence="3" id="KW-1185">Reference proteome</keyword>
<dbReference type="Pfam" id="PF07727">
    <property type="entry name" value="RVT_2"/>
    <property type="match status" value="1"/>
</dbReference>
<dbReference type="OrthoDB" id="984330at2759"/>
<accession>A0A9D3UWY4</accession>
<dbReference type="InterPro" id="IPR013103">
    <property type="entry name" value="RVT_2"/>
</dbReference>
<reference evidence="2 3" key="1">
    <citation type="journal article" date="2021" name="Plant Biotechnol. J.">
        <title>Multi-omics assisted identification of the key and species-specific regulatory components of drought-tolerant mechanisms in Gossypium stocksii.</title>
        <authorList>
            <person name="Yu D."/>
            <person name="Ke L."/>
            <person name="Zhang D."/>
            <person name="Wu Y."/>
            <person name="Sun Y."/>
            <person name="Mei J."/>
            <person name="Sun J."/>
            <person name="Sun Y."/>
        </authorList>
    </citation>
    <scope>NUCLEOTIDE SEQUENCE [LARGE SCALE GENOMIC DNA]</scope>
    <source>
        <strain evidence="3">cv. E1</strain>
        <tissue evidence="2">Leaf</tissue>
    </source>
</reference>
<evidence type="ECO:0000259" key="1">
    <source>
        <dbReference type="Pfam" id="PF07727"/>
    </source>
</evidence>
<evidence type="ECO:0000313" key="3">
    <source>
        <dbReference type="Proteomes" id="UP000828251"/>
    </source>
</evidence>
<gene>
    <name evidence="2" type="ORF">J1N35_028978</name>
</gene>
<organism evidence="2 3">
    <name type="scientific">Gossypium stocksii</name>
    <dbReference type="NCBI Taxonomy" id="47602"/>
    <lineage>
        <taxon>Eukaryota</taxon>
        <taxon>Viridiplantae</taxon>
        <taxon>Streptophyta</taxon>
        <taxon>Embryophyta</taxon>
        <taxon>Tracheophyta</taxon>
        <taxon>Spermatophyta</taxon>
        <taxon>Magnoliopsida</taxon>
        <taxon>eudicotyledons</taxon>
        <taxon>Gunneridae</taxon>
        <taxon>Pentapetalae</taxon>
        <taxon>rosids</taxon>
        <taxon>malvids</taxon>
        <taxon>Malvales</taxon>
        <taxon>Malvaceae</taxon>
        <taxon>Malvoideae</taxon>
        <taxon>Gossypium</taxon>
    </lineage>
</organism>
<feature type="non-terminal residue" evidence="2">
    <location>
        <position position="51"/>
    </location>
</feature>